<evidence type="ECO:0000259" key="11">
    <source>
        <dbReference type="PROSITE" id="PS50109"/>
    </source>
</evidence>
<evidence type="ECO:0000313" key="14">
    <source>
        <dbReference type="Proteomes" id="UP001272242"/>
    </source>
</evidence>
<dbReference type="InterPro" id="IPR050428">
    <property type="entry name" value="TCS_sensor_his_kinase"/>
</dbReference>
<dbReference type="SUPFAM" id="SSF55874">
    <property type="entry name" value="ATPase domain of HSP90 chaperone/DNA topoisomerase II/histidine kinase"/>
    <property type="match status" value="1"/>
</dbReference>
<keyword evidence="7 13" id="KW-0418">Kinase</keyword>
<organism evidence="13 14">
    <name type="scientific">Gemmata algarum</name>
    <dbReference type="NCBI Taxonomy" id="2975278"/>
    <lineage>
        <taxon>Bacteria</taxon>
        <taxon>Pseudomonadati</taxon>
        <taxon>Planctomycetota</taxon>
        <taxon>Planctomycetia</taxon>
        <taxon>Gemmatales</taxon>
        <taxon>Gemmataceae</taxon>
        <taxon>Gemmata</taxon>
    </lineage>
</organism>
<evidence type="ECO:0000256" key="1">
    <source>
        <dbReference type="ARBA" id="ARBA00000085"/>
    </source>
</evidence>
<evidence type="ECO:0000256" key="5">
    <source>
        <dbReference type="ARBA" id="ARBA00022679"/>
    </source>
</evidence>
<keyword evidence="14" id="KW-1185">Reference proteome</keyword>
<dbReference type="InterPro" id="IPR004358">
    <property type="entry name" value="Sig_transdc_His_kin-like_C"/>
</dbReference>
<evidence type="ECO:0000256" key="10">
    <source>
        <dbReference type="ARBA" id="ARBA00023136"/>
    </source>
</evidence>
<dbReference type="Gene3D" id="6.10.340.10">
    <property type="match status" value="1"/>
</dbReference>
<dbReference type="InterPro" id="IPR003594">
    <property type="entry name" value="HATPase_dom"/>
</dbReference>
<dbReference type="Gene3D" id="3.30.565.10">
    <property type="entry name" value="Histidine kinase-like ATPase, C-terminal domain"/>
    <property type="match status" value="1"/>
</dbReference>
<dbReference type="CDD" id="cd00075">
    <property type="entry name" value="HATPase"/>
    <property type="match status" value="1"/>
</dbReference>
<evidence type="ECO:0000256" key="6">
    <source>
        <dbReference type="ARBA" id="ARBA00022692"/>
    </source>
</evidence>
<dbReference type="GO" id="GO:0016301">
    <property type="term" value="F:kinase activity"/>
    <property type="evidence" value="ECO:0007669"/>
    <property type="project" value="UniProtKB-KW"/>
</dbReference>
<evidence type="ECO:0000256" key="7">
    <source>
        <dbReference type="ARBA" id="ARBA00022777"/>
    </source>
</evidence>
<dbReference type="PROSITE" id="PS50885">
    <property type="entry name" value="HAMP"/>
    <property type="match status" value="1"/>
</dbReference>
<dbReference type="PRINTS" id="PR00344">
    <property type="entry name" value="BCTRLSENSOR"/>
</dbReference>
<dbReference type="SMART" id="SM00388">
    <property type="entry name" value="HisKA"/>
    <property type="match status" value="1"/>
</dbReference>
<evidence type="ECO:0000256" key="3">
    <source>
        <dbReference type="ARBA" id="ARBA00012438"/>
    </source>
</evidence>
<feature type="domain" description="Histidine kinase" evidence="11">
    <location>
        <begin position="256"/>
        <end position="470"/>
    </location>
</feature>
<dbReference type="CDD" id="cd00082">
    <property type="entry name" value="HisKA"/>
    <property type="match status" value="1"/>
</dbReference>
<reference evidence="14" key="1">
    <citation type="journal article" date="2023" name="Mar. Drugs">
        <title>Gemmata algarum, a Novel Planctomycete Isolated from an Algal Mat, Displays Antimicrobial Activity.</title>
        <authorList>
            <person name="Kumar G."/>
            <person name="Kallscheuer N."/>
            <person name="Kashif M."/>
            <person name="Ahamad S."/>
            <person name="Jagadeeshwari U."/>
            <person name="Pannikurungottu S."/>
            <person name="Haufschild T."/>
            <person name="Kabuu M."/>
            <person name="Sasikala C."/>
            <person name="Jogler C."/>
            <person name="Ramana C."/>
        </authorList>
    </citation>
    <scope>NUCLEOTIDE SEQUENCE [LARGE SCALE GENOMIC DNA]</scope>
    <source>
        <strain evidence="14">JC673</strain>
    </source>
</reference>
<dbReference type="InterPro" id="IPR036097">
    <property type="entry name" value="HisK_dim/P_sf"/>
</dbReference>
<feature type="domain" description="HAMP" evidence="12">
    <location>
        <begin position="195"/>
        <end position="248"/>
    </location>
</feature>
<dbReference type="Gene3D" id="1.10.287.130">
    <property type="match status" value="1"/>
</dbReference>
<keyword evidence="4" id="KW-0597">Phosphoprotein</keyword>
<comment type="caution">
    <text evidence="13">The sequence shown here is derived from an EMBL/GenBank/DDBJ whole genome shotgun (WGS) entry which is preliminary data.</text>
</comment>
<evidence type="ECO:0000313" key="13">
    <source>
        <dbReference type="EMBL" id="MDY3558159.1"/>
    </source>
</evidence>
<proteinExistence type="predicted"/>
<dbReference type="SMART" id="SM00387">
    <property type="entry name" value="HATPase_c"/>
    <property type="match status" value="1"/>
</dbReference>
<evidence type="ECO:0000259" key="12">
    <source>
        <dbReference type="PROSITE" id="PS50885"/>
    </source>
</evidence>
<dbReference type="SMART" id="SM00304">
    <property type="entry name" value="HAMP"/>
    <property type="match status" value="1"/>
</dbReference>
<dbReference type="InterPro" id="IPR005467">
    <property type="entry name" value="His_kinase_dom"/>
</dbReference>
<dbReference type="PANTHER" id="PTHR45436:SF5">
    <property type="entry name" value="SENSOR HISTIDINE KINASE TRCS"/>
    <property type="match status" value="1"/>
</dbReference>
<dbReference type="EMBL" id="JAXBLV010000015">
    <property type="protein sequence ID" value="MDY3558159.1"/>
    <property type="molecule type" value="Genomic_DNA"/>
</dbReference>
<accession>A0ABU5ESC9</accession>
<dbReference type="Proteomes" id="UP001272242">
    <property type="component" value="Unassembled WGS sequence"/>
</dbReference>
<dbReference type="RefSeq" id="WP_320685126.1">
    <property type="nucleotide sequence ID" value="NZ_JAXBLV010000015.1"/>
</dbReference>
<dbReference type="EC" id="2.7.13.3" evidence="3"/>
<keyword evidence="9" id="KW-0902">Two-component regulatory system</keyword>
<evidence type="ECO:0000256" key="4">
    <source>
        <dbReference type="ARBA" id="ARBA00022553"/>
    </source>
</evidence>
<evidence type="ECO:0000256" key="2">
    <source>
        <dbReference type="ARBA" id="ARBA00004370"/>
    </source>
</evidence>
<dbReference type="PANTHER" id="PTHR45436">
    <property type="entry name" value="SENSOR HISTIDINE KINASE YKOH"/>
    <property type="match status" value="1"/>
</dbReference>
<evidence type="ECO:0000256" key="8">
    <source>
        <dbReference type="ARBA" id="ARBA00022989"/>
    </source>
</evidence>
<protein>
    <recommendedName>
        <fullName evidence="3">histidine kinase</fullName>
        <ecNumber evidence="3">2.7.13.3</ecNumber>
    </recommendedName>
</protein>
<comment type="subcellular location">
    <subcellularLocation>
        <location evidence="2">Membrane</location>
    </subcellularLocation>
</comment>
<dbReference type="Pfam" id="PF00672">
    <property type="entry name" value="HAMP"/>
    <property type="match status" value="1"/>
</dbReference>
<dbReference type="InterPro" id="IPR003660">
    <property type="entry name" value="HAMP_dom"/>
</dbReference>
<keyword evidence="5" id="KW-0808">Transferase</keyword>
<dbReference type="InterPro" id="IPR003661">
    <property type="entry name" value="HisK_dim/P_dom"/>
</dbReference>
<name>A0ABU5ESC9_9BACT</name>
<dbReference type="Pfam" id="PF02518">
    <property type="entry name" value="HATPase_c"/>
    <property type="match status" value="1"/>
</dbReference>
<keyword evidence="6" id="KW-0812">Transmembrane</keyword>
<evidence type="ECO:0000256" key="9">
    <source>
        <dbReference type="ARBA" id="ARBA00023012"/>
    </source>
</evidence>
<dbReference type="SUPFAM" id="SSF47384">
    <property type="entry name" value="Homodimeric domain of signal transducing histidine kinase"/>
    <property type="match status" value="1"/>
</dbReference>
<dbReference type="Pfam" id="PF00512">
    <property type="entry name" value="HisKA"/>
    <property type="match status" value="1"/>
</dbReference>
<dbReference type="CDD" id="cd06225">
    <property type="entry name" value="HAMP"/>
    <property type="match status" value="1"/>
</dbReference>
<gene>
    <name evidence="13" type="ORF">R5W23_001058</name>
</gene>
<comment type="catalytic activity">
    <reaction evidence="1">
        <text>ATP + protein L-histidine = ADP + protein N-phospho-L-histidine.</text>
        <dbReference type="EC" id="2.7.13.3"/>
    </reaction>
</comment>
<keyword evidence="8" id="KW-1133">Transmembrane helix</keyword>
<keyword evidence="10" id="KW-0472">Membrane</keyword>
<dbReference type="PROSITE" id="PS50109">
    <property type="entry name" value="HIS_KIN"/>
    <property type="match status" value="1"/>
</dbReference>
<dbReference type="InterPro" id="IPR036890">
    <property type="entry name" value="HATPase_C_sf"/>
</dbReference>
<sequence>MTVSLTNRLTLFSLVALGVVLAAFSGAMYALARTHLMRQLNDRATATLDTLVAAAEVEGDGLEWEPKERRILLRGDGAPPVWAVYDESGRRLDGSDGPARPLDAFAGAGPDGEQNRVNATWEGGHWRVVRRTLRHPHPEAIRTTPARPRYHTLVFVTAWPAAPAHDLLRTMAWSLGGVSVTLWVAAGLGGRWLCRRALAPVARMTESAKRITAADLGERLPVPAARDELHDLAARFNDLLARLQDSFERQKRFTGEASHQLRTPLTAMLGQMEVALRRDRAPDEYRRVLTTAVAQAGRLRQIVESLLFLARADADAELPGLEIIDLTAWVRDYLASHLHDRAGDIRFDAPRTSANVKAQPAMLAQVVGNLIDNACKYSNSGTPVVVSVAVAGGEAVLSIEDAGHGIDPAEVGRIFEPFFRSAEARRRGVSGLGLGLAVVARIARSFGARIDVQSEPGRGSQFDVRFSLADEI</sequence>
<dbReference type="SUPFAM" id="SSF158472">
    <property type="entry name" value="HAMP domain-like"/>
    <property type="match status" value="1"/>
</dbReference>